<dbReference type="PANTHER" id="PTHR46766">
    <property type="entry name" value="GLUTAMINE-RICH PROTEIN 2"/>
    <property type="match status" value="1"/>
</dbReference>
<evidence type="ECO:0000313" key="3">
    <source>
        <dbReference type="EMBL" id="OCB60205.1"/>
    </source>
</evidence>
<sequence>MDFTTLPPEVNSGLMYSGPGAGSMREAATAWGQLAARLGAAAADYREVLEAMVTEHGGPTAIIEAAAPYLDWIDGVAARSELAGIQLAAAVNAHQEVLTAMVPPPLIVANRSRRQSLAAGNPLAQASPVIADLDAEYEQMWLRDADAMCAYADASTDAAALTPFASPPGNPGTAAAGWTLESAPDVISTGHQLMSAIPDALLVLSSSPRARLEACLAPVTSSLSRLGSLTAPSDFAINHLSTMNKAAALRALVPDSADANGDRVIAGLGHGFAVGLLSVPHAWIAALPDAAAVDIGWIGAPIRLVTACALPGSHAASQYDG</sequence>
<dbReference type="AlphaFoldDB" id="A0A1B9DCG6"/>
<comment type="similarity">
    <text evidence="1">Belongs to the mycobacterial PPE family.</text>
</comment>
<reference evidence="3 4" key="1">
    <citation type="submission" date="2016-06" db="EMBL/GenBank/DDBJ databases">
        <authorList>
            <person name="Kjaerup R.B."/>
            <person name="Dalgaard T.S."/>
            <person name="Juul-Madsen H.R."/>
        </authorList>
    </citation>
    <scope>NUCLEOTIDE SEQUENCE [LARGE SCALE GENOMIC DNA]</scope>
    <source>
        <strain evidence="3 4">E3012</strain>
    </source>
</reference>
<dbReference type="RefSeq" id="WP_065479212.1">
    <property type="nucleotide sequence ID" value="NZ_MBEE01000052.1"/>
</dbReference>
<proteinExistence type="inferred from homology"/>
<dbReference type="Proteomes" id="UP000092683">
    <property type="component" value="Unassembled WGS sequence"/>
</dbReference>
<organism evidence="3 4">
    <name type="scientific">Mycobacterium malmoense</name>
    <dbReference type="NCBI Taxonomy" id="1780"/>
    <lineage>
        <taxon>Bacteria</taxon>
        <taxon>Bacillati</taxon>
        <taxon>Actinomycetota</taxon>
        <taxon>Actinomycetes</taxon>
        <taxon>Mycobacteriales</taxon>
        <taxon>Mycobacteriaceae</taxon>
        <taxon>Mycobacterium</taxon>
    </lineage>
</organism>
<name>A0A1B9DCG6_MYCMA</name>
<dbReference type="OrthoDB" id="4753774at2"/>
<dbReference type="PANTHER" id="PTHR46766:SF1">
    <property type="entry name" value="GLUTAMINE-RICH PROTEIN 2"/>
    <property type="match status" value="1"/>
</dbReference>
<dbReference type="SUPFAM" id="SSF140459">
    <property type="entry name" value="PE/PPE dimer-like"/>
    <property type="match status" value="1"/>
</dbReference>
<evidence type="ECO:0000256" key="1">
    <source>
        <dbReference type="ARBA" id="ARBA00010652"/>
    </source>
</evidence>
<dbReference type="Pfam" id="PF00823">
    <property type="entry name" value="PPE"/>
    <property type="match status" value="1"/>
</dbReference>
<dbReference type="InterPro" id="IPR000030">
    <property type="entry name" value="PPE_dom"/>
</dbReference>
<gene>
    <name evidence="3" type="ORF">A5677_14205</name>
</gene>
<dbReference type="GO" id="GO:0052572">
    <property type="term" value="P:response to host immune response"/>
    <property type="evidence" value="ECO:0007669"/>
    <property type="project" value="TreeGrafter"/>
</dbReference>
<accession>A0A1B9DCG6</accession>
<evidence type="ECO:0000313" key="4">
    <source>
        <dbReference type="Proteomes" id="UP000092683"/>
    </source>
</evidence>
<dbReference type="Gene3D" id="1.20.1260.20">
    <property type="entry name" value="PPE superfamily"/>
    <property type="match status" value="1"/>
</dbReference>
<dbReference type="EMBL" id="MBEE01000052">
    <property type="protein sequence ID" value="OCB60205.1"/>
    <property type="molecule type" value="Genomic_DNA"/>
</dbReference>
<dbReference type="InterPro" id="IPR038332">
    <property type="entry name" value="PPE_sf"/>
</dbReference>
<comment type="caution">
    <text evidence="3">The sequence shown here is derived from an EMBL/GenBank/DDBJ whole genome shotgun (WGS) entry which is preliminary data.</text>
</comment>
<protein>
    <recommendedName>
        <fullName evidence="2">PPE domain-containing protein</fullName>
    </recommendedName>
</protein>
<feature type="domain" description="PPE" evidence="2">
    <location>
        <begin position="2"/>
        <end position="160"/>
    </location>
</feature>
<evidence type="ECO:0000259" key="2">
    <source>
        <dbReference type="Pfam" id="PF00823"/>
    </source>
</evidence>